<keyword evidence="6" id="KW-1185">Reference proteome</keyword>
<evidence type="ECO:0000256" key="3">
    <source>
        <dbReference type="ARBA" id="ARBA00022989"/>
    </source>
</evidence>
<name>A0A286DPU7_9ACTN</name>
<protein>
    <submittedName>
        <fullName evidence="5">4-hydroxybenzoate polyprenyltransferase</fullName>
    </submittedName>
</protein>
<dbReference type="InterPro" id="IPR000537">
    <property type="entry name" value="UbiA_prenyltransferase"/>
</dbReference>
<keyword evidence="4" id="KW-0472">Membrane</keyword>
<dbReference type="PANTHER" id="PTHR42723:SF1">
    <property type="entry name" value="CHLOROPHYLL SYNTHASE, CHLOROPLASTIC"/>
    <property type="match status" value="1"/>
</dbReference>
<dbReference type="GO" id="GO:0016765">
    <property type="term" value="F:transferase activity, transferring alkyl or aryl (other than methyl) groups"/>
    <property type="evidence" value="ECO:0007669"/>
    <property type="project" value="InterPro"/>
</dbReference>
<dbReference type="EMBL" id="OCNE01000002">
    <property type="protein sequence ID" value="SOD60670.1"/>
    <property type="molecule type" value="Genomic_DNA"/>
</dbReference>
<dbReference type="NCBIfam" id="NF045897">
    <property type="entry name" value="SCO3242_trans"/>
    <property type="match status" value="1"/>
</dbReference>
<dbReference type="RefSeq" id="WP_097229625.1">
    <property type="nucleotide sequence ID" value="NZ_OCNE01000002.1"/>
</dbReference>
<organism evidence="5 6">
    <name type="scientific">Streptomyces zhaozhouensis</name>
    <dbReference type="NCBI Taxonomy" id="1300267"/>
    <lineage>
        <taxon>Bacteria</taxon>
        <taxon>Bacillati</taxon>
        <taxon>Actinomycetota</taxon>
        <taxon>Actinomycetes</taxon>
        <taxon>Kitasatosporales</taxon>
        <taxon>Streptomycetaceae</taxon>
        <taxon>Streptomyces</taxon>
    </lineage>
</organism>
<reference evidence="5 6" key="1">
    <citation type="submission" date="2017-09" db="EMBL/GenBank/DDBJ databases">
        <authorList>
            <person name="Ehlers B."/>
            <person name="Leendertz F.H."/>
        </authorList>
    </citation>
    <scope>NUCLEOTIDE SEQUENCE [LARGE SCALE GENOMIC DNA]</scope>
    <source>
        <strain evidence="5 6">CGMCC 4.7095</strain>
    </source>
</reference>
<dbReference type="GO" id="GO:0016020">
    <property type="term" value="C:membrane"/>
    <property type="evidence" value="ECO:0007669"/>
    <property type="project" value="UniProtKB-SubCell"/>
</dbReference>
<keyword evidence="5" id="KW-0808">Transferase</keyword>
<dbReference type="Proteomes" id="UP000219072">
    <property type="component" value="Unassembled WGS sequence"/>
</dbReference>
<dbReference type="PANTHER" id="PTHR42723">
    <property type="entry name" value="CHLOROPHYLL SYNTHASE"/>
    <property type="match status" value="1"/>
</dbReference>
<dbReference type="Pfam" id="PF01040">
    <property type="entry name" value="UbiA"/>
    <property type="match status" value="1"/>
</dbReference>
<keyword evidence="3" id="KW-1133">Transmembrane helix</keyword>
<dbReference type="InterPro" id="IPR050475">
    <property type="entry name" value="Prenyltransferase_related"/>
</dbReference>
<evidence type="ECO:0000256" key="4">
    <source>
        <dbReference type="ARBA" id="ARBA00023136"/>
    </source>
</evidence>
<dbReference type="InterPro" id="IPR044878">
    <property type="entry name" value="UbiA_sf"/>
</dbReference>
<gene>
    <name evidence="5" type="ORF">SAMN06297387_102208</name>
</gene>
<evidence type="ECO:0000256" key="2">
    <source>
        <dbReference type="ARBA" id="ARBA00022692"/>
    </source>
</evidence>
<evidence type="ECO:0000256" key="1">
    <source>
        <dbReference type="ARBA" id="ARBA00004141"/>
    </source>
</evidence>
<dbReference type="Gene3D" id="1.10.357.140">
    <property type="entry name" value="UbiA prenyltransferase"/>
    <property type="match status" value="1"/>
</dbReference>
<proteinExistence type="predicted"/>
<accession>A0A286DPU7</accession>
<dbReference type="AlphaFoldDB" id="A0A286DPU7"/>
<keyword evidence="2" id="KW-0812">Transmembrane</keyword>
<evidence type="ECO:0000313" key="5">
    <source>
        <dbReference type="EMBL" id="SOD60670.1"/>
    </source>
</evidence>
<sequence>MTGGRARAWVELVRGPAALTVPGDALAGSAAGGAPARNTALAIGSSVCLYWAGMALNDWADRAEDARDRPHRPLPSGRVAPAAAFGAAAGLTAAGLALAAAGNRAQLATASALAATVWAYDLKLKHTAAGPAAMGAARGLDLLLGAAGAGRVAPAALPPAALLAAHTTAVTHVSRNEVDGGDRTAPLAALATTAGVAAVVSRPGPEAGTARGCAASYLLTAAPALTRAAGRPTGEHTKAGVVAGLQALVPLQAGLAARAGARAPVPVLLTLLGAARRLSRKVSPT</sequence>
<evidence type="ECO:0000313" key="6">
    <source>
        <dbReference type="Proteomes" id="UP000219072"/>
    </source>
</evidence>
<comment type="subcellular location">
    <subcellularLocation>
        <location evidence="1">Membrane</location>
        <topology evidence="1">Multi-pass membrane protein</topology>
    </subcellularLocation>
</comment>